<name>A0A0F7D3V8_9STAP</name>
<reference evidence="1 3" key="1">
    <citation type="journal article" date="2015" name="Int. J. Syst. Evol. Microbiol.">
        <title>Complete genome sequence of Salinicoccus halodurans H3B36, isolated from the Qaidam Basin in China.</title>
        <authorList>
            <person name="Jiang K."/>
            <person name="Xue Y."/>
            <person name="Ma Y."/>
        </authorList>
    </citation>
    <scope>NUCLEOTIDE SEQUENCE [LARGE SCALE GENOMIC DNA]</scope>
    <source>
        <strain evidence="1 3">H3B36</strain>
    </source>
</reference>
<protein>
    <submittedName>
        <fullName evidence="2">Uncharacterized protein</fullName>
    </submittedName>
</protein>
<sequence>MHENKFNIVEGKVMSLEELGHEVEQITGMKVKKFDGLESRVVAQKPSPDQEFETFNARFDFEESYDFVDVVFTTDKKSRMEDYDLKKDEVKVQLMSYKRMDAPKENESGKVEE</sequence>
<gene>
    <name evidence="1" type="ORF">AAT16_02360</name>
    <name evidence="2" type="ORF">SAMN05216235_2052</name>
</gene>
<evidence type="ECO:0000313" key="4">
    <source>
        <dbReference type="Proteomes" id="UP000183090"/>
    </source>
</evidence>
<keyword evidence="3" id="KW-1185">Reference proteome</keyword>
<dbReference type="Proteomes" id="UP000034029">
    <property type="component" value="Chromosome"/>
</dbReference>
<evidence type="ECO:0000313" key="1">
    <source>
        <dbReference type="EMBL" id="AKG73160.1"/>
    </source>
</evidence>
<proteinExistence type="predicted"/>
<dbReference type="EMBL" id="CP011366">
    <property type="protein sequence ID" value="AKG73160.1"/>
    <property type="molecule type" value="Genomic_DNA"/>
</dbReference>
<dbReference type="KEGG" id="shv:AAT16_02360"/>
<dbReference type="AlphaFoldDB" id="A0A0F7D3V8"/>
<dbReference type="Proteomes" id="UP000183090">
    <property type="component" value="Unassembled WGS sequence"/>
</dbReference>
<organism evidence="2 4">
    <name type="scientific">Salinicoccus halodurans</name>
    <dbReference type="NCBI Taxonomy" id="407035"/>
    <lineage>
        <taxon>Bacteria</taxon>
        <taxon>Bacillati</taxon>
        <taxon>Bacillota</taxon>
        <taxon>Bacilli</taxon>
        <taxon>Bacillales</taxon>
        <taxon>Staphylococcaceae</taxon>
        <taxon>Salinicoccus</taxon>
    </lineage>
</organism>
<reference evidence="2 4" key="3">
    <citation type="submission" date="2016-10" db="EMBL/GenBank/DDBJ databases">
        <authorList>
            <person name="Varghese N."/>
            <person name="Submissions S."/>
        </authorList>
    </citation>
    <scope>NUCLEOTIDE SEQUENCE [LARGE SCALE GENOMIC DNA]</scope>
    <source>
        <strain evidence="2 4">CGMCC 1.6501</strain>
    </source>
</reference>
<reference evidence="3" key="2">
    <citation type="submission" date="2015-04" db="EMBL/GenBank/DDBJ databases">
        <title>Complete genome sequence of Salinicoccus halodurans strain H3B36, isolated from the Qaidam basin of China.</title>
        <authorList>
            <person name="Ma Y."/>
            <person name="Jiang K."/>
            <person name="Xue Y."/>
        </authorList>
    </citation>
    <scope>NUCLEOTIDE SEQUENCE [LARGE SCALE GENOMIC DNA]</scope>
    <source>
        <strain evidence="3">H3B36</strain>
    </source>
</reference>
<dbReference type="OrthoDB" id="2401088at2"/>
<accession>A0A0F7D3V8</accession>
<evidence type="ECO:0000313" key="3">
    <source>
        <dbReference type="Proteomes" id="UP000034029"/>
    </source>
</evidence>
<evidence type="ECO:0000313" key="2">
    <source>
        <dbReference type="EMBL" id="SFK84653.1"/>
    </source>
</evidence>
<dbReference type="RefSeq" id="WP_046789352.1">
    <property type="nucleotide sequence ID" value="NZ_CP011366.1"/>
</dbReference>
<dbReference type="EMBL" id="FOTB01000004">
    <property type="protein sequence ID" value="SFK84653.1"/>
    <property type="molecule type" value="Genomic_DNA"/>
</dbReference>